<feature type="compositionally biased region" description="Low complexity" evidence="1">
    <location>
        <begin position="400"/>
        <end position="411"/>
    </location>
</feature>
<dbReference type="AlphaFoldDB" id="A0A4P9Y950"/>
<feature type="compositionally biased region" description="Basic residues" evidence="1">
    <location>
        <begin position="240"/>
        <end position="257"/>
    </location>
</feature>
<feature type="compositionally biased region" description="Polar residues" evidence="1">
    <location>
        <begin position="207"/>
        <end position="216"/>
    </location>
</feature>
<dbReference type="InterPro" id="IPR057511">
    <property type="entry name" value="WH_GDS1"/>
</dbReference>
<proteinExistence type="predicted"/>
<keyword evidence="4" id="KW-1185">Reference proteome</keyword>
<feature type="compositionally biased region" description="Low complexity" evidence="1">
    <location>
        <begin position="34"/>
        <end position="55"/>
    </location>
</feature>
<dbReference type="Proteomes" id="UP000267251">
    <property type="component" value="Unassembled WGS sequence"/>
</dbReference>
<accession>A0A4P9Y950</accession>
<feature type="compositionally biased region" description="Low complexity" evidence="1">
    <location>
        <begin position="219"/>
        <end position="234"/>
    </location>
</feature>
<feature type="region of interest" description="Disordered" evidence="1">
    <location>
        <begin position="197"/>
        <end position="488"/>
    </location>
</feature>
<feature type="compositionally biased region" description="Acidic residues" evidence="1">
    <location>
        <begin position="290"/>
        <end position="305"/>
    </location>
</feature>
<dbReference type="EMBL" id="KZ987738">
    <property type="protein sequence ID" value="RKP15354.1"/>
    <property type="molecule type" value="Genomic_DNA"/>
</dbReference>
<organism evidence="3 4">
    <name type="scientific">Piptocephalis cylindrospora</name>
    <dbReference type="NCBI Taxonomy" id="1907219"/>
    <lineage>
        <taxon>Eukaryota</taxon>
        <taxon>Fungi</taxon>
        <taxon>Fungi incertae sedis</taxon>
        <taxon>Zoopagomycota</taxon>
        <taxon>Zoopagomycotina</taxon>
        <taxon>Zoopagomycetes</taxon>
        <taxon>Zoopagales</taxon>
        <taxon>Piptocephalidaceae</taxon>
        <taxon>Piptocephalis</taxon>
    </lineage>
</organism>
<feature type="compositionally biased region" description="Acidic residues" evidence="1">
    <location>
        <begin position="336"/>
        <end position="348"/>
    </location>
</feature>
<feature type="compositionally biased region" description="Low complexity" evidence="1">
    <location>
        <begin position="460"/>
        <end position="476"/>
    </location>
</feature>
<feature type="region of interest" description="Disordered" evidence="1">
    <location>
        <begin position="1"/>
        <end position="76"/>
    </location>
</feature>
<dbReference type="OrthoDB" id="5597783at2759"/>
<feature type="compositionally biased region" description="Pro residues" evidence="1">
    <location>
        <begin position="1"/>
        <end position="10"/>
    </location>
</feature>
<evidence type="ECO:0000313" key="4">
    <source>
        <dbReference type="Proteomes" id="UP000267251"/>
    </source>
</evidence>
<feature type="compositionally biased region" description="Low complexity" evidence="1">
    <location>
        <begin position="559"/>
        <end position="572"/>
    </location>
</feature>
<evidence type="ECO:0000313" key="3">
    <source>
        <dbReference type="EMBL" id="RKP15354.1"/>
    </source>
</evidence>
<evidence type="ECO:0000256" key="1">
    <source>
        <dbReference type="SAM" id="MobiDB-lite"/>
    </source>
</evidence>
<gene>
    <name evidence="3" type="ORF">BJ684DRAFT_14399</name>
</gene>
<sequence>MAAKSPPGPSPMTTRSSRTRTTTLPSSPSPSPSTPVHTPPSSGKASSSEKTVSSTKSKEKSDPSALNLSKDPVDTATFPTQADQKALEKLNLPPSIFPLPLGDSRDRVFLAVIRTLLVLENEPCSTRDLTNHILKHGYTTLGGSTPAATVSSRISQHYSRAIKDSRSPILERVYTGADRSSRHIKYRLAHRTDLVATPARIQHKSSAHTASSTNSIRRPVPSVPSQGPSTTPSGPLVPRRTTRVKRPSSRQGKRKKVGAGWATRPSRRQLREEDVEEDSTSVPQRATSPVDDDTDWEEEEEGEEEDMHRVKKSSRDHEHLIPSSIGPRKRRRRDDNENEDETETETEIEDYKDHPILVRPRKSSPPPPSSAHHPKSSTHPSQQQQRHLTVPRPIPMPRKSYSFDSVSSVTSADLPYMEELDNLNDVPSSSSSSSQEPRTSTIKAPHSRDDEEEDGVNGHPSWSFSSSPSPILAQSPGIPVPGLVHEMGSDGVDEEFFSACLPPRAWIRPMMIPGLASLSQLLTSPLPSLPPTELEYCRAYSDDEEDEEHLEEAKRFPHYSSYSPSLPLLPRLPGDDSSTLSSPTKQFPRPFRAHPTPFHYPALPGKSDQLLFEEVGNPEETELTQVDQWFEEDLAHRQRDIKKDDNNEGDEEREKREDDNVLAFATTSPRLIPTAISPSSFASSSRSYEEDESPRHLRRDKGKGAEEEGGRVTPTPSGSILIQPGLVSPPPDTLFHFDPKKEEGENDFSGENKGIKNGGSQSSKKDHSSGASSNVGSSSYHRLLSLFPSISGPIDQLYPGRIL</sequence>
<name>A0A4P9Y950_9FUNG</name>
<feature type="compositionally biased region" description="Low complexity" evidence="1">
    <location>
        <begin position="11"/>
        <end position="26"/>
    </location>
</feature>
<feature type="compositionally biased region" description="Polar residues" evidence="1">
    <location>
        <begin position="576"/>
        <end position="585"/>
    </location>
</feature>
<evidence type="ECO:0000259" key="2">
    <source>
        <dbReference type="Pfam" id="PF25318"/>
    </source>
</evidence>
<dbReference type="Pfam" id="PF25318">
    <property type="entry name" value="WHD_GDS1"/>
    <property type="match status" value="1"/>
</dbReference>
<feature type="domain" description="GDS1 winged helix" evidence="2">
    <location>
        <begin position="103"/>
        <end position="191"/>
    </location>
</feature>
<protein>
    <recommendedName>
        <fullName evidence="2">GDS1 winged helix domain-containing protein</fullName>
    </recommendedName>
</protein>
<feature type="compositionally biased region" description="Basic and acidic residues" evidence="1">
    <location>
        <begin position="633"/>
        <end position="659"/>
    </location>
</feature>
<reference evidence="4" key="1">
    <citation type="journal article" date="2018" name="Nat. Microbiol.">
        <title>Leveraging single-cell genomics to expand the fungal tree of life.</title>
        <authorList>
            <person name="Ahrendt S.R."/>
            <person name="Quandt C.A."/>
            <person name="Ciobanu D."/>
            <person name="Clum A."/>
            <person name="Salamov A."/>
            <person name="Andreopoulos B."/>
            <person name="Cheng J.F."/>
            <person name="Woyke T."/>
            <person name="Pelin A."/>
            <person name="Henrissat B."/>
            <person name="Reynolds N.K."/>
            <person name="Benny G.L."/>
            <person name="Smith M.E."/>
            <person name="James T.Y."/>
            <person name="Grigoriev I.V."/>
        </authorList>
    </citation>
    <scope>NUCLEOTIDE SEQUENCE [LARGE SCALE GENOMIC DNA]</scope>
</reference>
<feature type="region of interest" description="Disordered" evidence="1">
    <location>
        <begin position="541"/>
        <end position="777"/>
    </location>
</feature>
<feature type="compositionally biased region" description="Low complexity" evidence="1">
    <location>
        <begin position="677"/>
        <end position="686"/>
    </location>
</feature>